<dbReference type="RefSeq" id="WP_349946743.1">
    <property type="nucleotide sequence ID" value="NZ_CP157940.1"/>
</dbReference>
<name>A0AAU7PPR6_9FIRM</name>
<dbReference type="Pfam" id="PF21941">
    <property type="entry name" value="SMEK_N"/>
    <property type="match status" value="1"/>
</dbReference>
<organism evidence="2">
    <name type="scientific">Lacrimispora sp. BS-2</name>
    <dbReference type="NCBI Taxonomy" id="3151850"/>
    <lineage>
        <taxon>Bacteria</taxon>
        <taxon>Bacillati</taxon>
        <taxon>Bacillota</taxon>
        <taxon>Clostridia</taxon>
        <taxon>Lachnospirales</taxon>
        <taxon>Lachnospiraceae</taxon>
        <taxon>Lacrimispora</taxon>
    </lineage>
</organism>
<dbReference type="EMBL" id="CP157940">
    <property type="protein sequence ID" value="XBS54229.1"/>
    <property type="molecule type" value="Genomic_DNA"/>
</dbReference>
<protein>
    <submittedName>
        <fullName evidence="2">SMEK domain-containing protein</fullName>
    </submittedName>
</protein>
<dbReference type="Gene3D" id="3.40.50.300">
    <property type="entry name" value="P-loop containing nucleotide triphosphate hydrolases"/>
    <property type="match status" value="1"/>
</dbReference>
<dbReference type="InterPro" id="IPR047740">
    <property type="entry name" value="SMEK_dom"/>
</dbReference>
<evidence type="ECO:0000313" key="2">
    <source>
        <dbReference type="EMBL" id="XBS54229.1"/>
    </source>
</evidence>
<evidence type="ECO:0000259" key="1">
    <source>
        <dbReference type="Pfam" id="PF21941"/>
    </source>
</evidence>
<feature type="domain" description="SMEK" evidence="1">
    <location>
        <begin position="10"/>
        <end position="152"/>
    </location>
</feature>
<proteinExistence type="predicted"/>
<reference evidence="2" key="1">
    <citation type="submission" date="2024-06" db="EMBL/GenBank/DDBJ databases">
        <title>Lacrimispora cavernae sp. nov., a novel anaerobe isolated from bat guano pile inside a cave.</title>
        <authorList>
            <person name="Miller S.L."/>
            <person name="Lu N."/>
            <person name="King J."/>
            <person name="Sankaranarayanan K."/>
            <person name="Lawson P.A."/>
        </authorList>
    </citation>
    <scope>NUCLEOTIDE SEQUENCE</scope>
    <source>
        <strain evidence="2">BS-2</strain>
    </source>
</reference>
<accession>A0AAU7PPR6</accession>
<gene>
    <name evidence="2" type="ORF">ABFV83_00100</name>
</gene>
<dbReference type="InterPro" id="IPR027417">
    <property type="entry name" value="P-loop_NTPase"/>
</dbReference>
<dbReference type="NCBIfam" id="NF033859">
    <property type="entry name" value="SMEK_N"/>
    <property type="match status" value="1"/>
</dbReference>
<dbReference type="SUPFAM" id="SSF52540">
    <property type="entry name" value="P-loop containing nucleoside triphosphate hydrolases"/>
    <property type="match status" value="1"/>
</dbReference>
<sequence length="1590" mass="184831">MKNSAERIQYITEYLISYKQKIEALNKNGLFDAATLYELFALEVCALWFGQKFSNLNSDTANFPYVDLISADGQLYVQVSTAQDIPAKVKKTLEKISDAKSGKISGVKQLFFFVLGNGSINSIKDYSGAEKIGNIDFVSSEHLITINNIIEKSKNNLEFQIGLYDVLYKESEFYNINALKLSEMLDLGKALVSKNIDNLINNEYEINREEIIASIKKDNHQFISIQGDAGAGKSALCKKLVLEEELVLYARAERFTEVTDLDSIWGISVCRTLKYLNGKRIIFFIDALEFIADGKKTKIELLQQLYELAVHNDNAFIITSCRTCDKTAFIKLEANYNIYAYQLPELTDEEIILVADKYPLIKEMWNLHSYTQLLRAPFYLNLIVSQMKSVDNITDVNELRNYIWQNIICLKNKQMQNDINTSDIYNAVNSIVFTRAKEFSTGISSESINSKILTLLISEGVITESENKVRLKYDVFEDICFEHFFDEKFDNCKGNYYTFFSEIESLGRCVYRRYQIWVENKLFAKNNREKFLYSLIAANIIPETWKQQTIIGMVKSRFCTDFFEEYGRYIAENNIKEFLKIVNMFSFETKIVLPKSGNSYTALNPIGYGRSCLIKLLRITDKYKSLPLKQDSVKICSDYARCTDMELETASAACEILEYYVENVMVDLNKEKIYSSDKIVNEYLASIYLMAEYADAWIKKFWEQVVADYKYQNNKQQGQLAEEIIENVLNHTTAALVKKLPVELCLLAETYWIYVPEDNGSNLYRMYHGTSMSRSEEYGLNDNADHYSYEFRSVDDNVFFWMLTKFNYAVALDWAIKMTNYVATTYKEKNPQYVLDIEIVVNETGQLKKYIGSPEFWLAGVQEHRIHDLIGDIIYILKQQALGLIENKYVGEQYIKRFAEYLKKSIYEKSNNIIMLTVIEEIGHRCSQVLPGYAIELASSIEIIMWDIQRVALLLPDFNRMLLEKQILLAMGIPSLECRYSVKKESVYTMQEYVMRMQMCKDEKIRLKAENVLDYLYSKIPDDADNAHYHLQIQKMDLRNAQIYKVNDNTFAISPQISGEAEKIVNNNQNGNFNIEQKYISEIVDECNKKVNEETFSTAECLAAIDRLYNIASSSDLPYTTEKILIMLISCALSKDDLNRTRRSELCRVWIDGINKIFNNNSFTYDHILSTMLFKQIEEELEDTVSVALKQLMLDCLLYHGQQGIISDIARYLKEYLPSNQKLARALFNTIVALSEDEMNHHVFNVNYAVKRNKKKPFAYIANRQQPPYWIDRIIKEKGKKGFKSKRDELISKYLMNEEELELINFDINRYDIATLCYVANCGLNLNTSAFYNVLNEIIINMIDIWHSCDDSHHFLDTYARCEVTHFFNKELTCSDDINLALDLLFAGIDYSKFTKEVYEFYEDIMLHFLPVFFDAYNNPSVRERCINNIRNVEKRLISITNEKVRTELSKIMFSTLGRFHLNDWNKLTTSFSYSDKCFLNDLWSKYGKNHPIGMLNVIHQMHIDELLPEVLVSVNNCFDEVNKKPDSFRRAIKEAEFIVNILITKAFLDFNDEIKQDEELTQAYENILETLMTVNFEEAAVLLDEFRVH</sequence>